<dbReference type="AlphaFoldDB" id="A0A291B6C7"/>
<reference evidence="2" key="1">
    <citation type="submission" date="2017-04" db="EMBL/GenBank/DDBJ databases">
        <title>Genome evolution of the luminous symbionts of deep sea anglerfish.</title>
        <authorList>
            <person name="Hendry T.A."/>
        </authorList>
    </citation>
    <scope>NUCLEOTIDE SEQUENCE [LARGE SCALE GENOMIC DNA]</scope>
</reference>
<name>A0A291B6C7_9GAMM</name>
<evidence type="ECO:0000313" key="1">
    <source>
        <dbReference type="EMBL" id="ATF08554.1"/>
    </source>
</evidence>
<evidence type="ECO:0000313" key="2">
    <source>
        <dbReference type="Proteomes" id="UP000218160"/>
    </source>
</evidence>
<proteinExistence type="predicted"/>
<sequence length="40" mass="4923">MREPFSYEIKFQQGNHEKFYLFRDLAIMMAFMVKSTFSRP</sequence>
<dbReference type="EMBL" id="CP020660">
    <property type="protein sequence ID" value="ATF08554.1"/>
    <property type="molecule type" value="Genomic_DNA"/>
</dbReference>
<protein>
    <submittedName>
        <fullName evidence="1">Uncharacterized protein</fullName>
    </submittedName>
</protein>
<organism evidence="1 2">
    <name type="scientific">Candidatus Enterovibrio altilux</name>
    <dbReference type="NCBI Taxonomy" id="1927128"/>
    <lineage>
        <taxon>Bacteria</taxon>
        <taxon>Pseudomonadati</taxon>
        <taxon>Pseudomonadota</taxon>
        <taxon>Gammaproteobacteria</taxon>
        <taxon>Vibrionales</taxon>
        <taxon>Vibrionaceae</taxon>
        <taxon>Enterovibrio</taxon>
    </lineage>
</organism>
<dbReference type="KEGG" id="elux:BTN50_0006"/>
<keyword evidence="2" id="KW-1185">Reference proteome</keyword>
<dbReference type="Proteomes" id="UP000218160">
    <property type="component" value="Chromosome 1"/>
</dbReference>
<accession>A0A291B6C7</accession>
<gene>
    <name evidence="1" type="ORF">BTN50_0006</name>
</gene>